<dbReference type="InterPro" id="IPR003834">
    <property type="entry name" value="Cyt_c_assmbl_TM_dom"/>
</dbReference>
<evidence type="ECO:0000256" key="1">
    <source>
        <dbReference type="ARBA" id="ARBA00004141"/>
    </source>
</evidence>
<evidence type="ECO:0000313" key="9">
    <source>
        <dbReference type="Proteomes" id="UP000053372"/>
    </source>
</evidence>
<dbReference type="InterPro" id="IPR051790">
    <property type="entry name" value="Cytochrome_c-biogenesis_DsbD"/>
</dbReference>
<evidence type="ECO:0000256" key="2">
    <source>
        <dbReference type="ARBA" id="ARBA00006143"/>
    </source>
</evidence>
<dbReference type="GO" id="GO:0017004">
    <property type="term" value="P:cytochrome complex assembly"/>
    <property type="evidence" value="ECO:0007669"/>
    <property type="project" value="InterPro"/>
</dbReference>
<dbReference type="PANTHER" id="PTHR31272:SF6">
    <property type="entry name" value="CYTOCHROME C-TYPE BIOGENESIS CCDA-LIKE CHLOROPLASTIC PROTEIN"/>
    <property type="match status" value="1"/>
</dbReference>
<name>A0A0V7ZMG5_9CYAN</name>
<feature type="transmembrane region" description="Helical" evidence="6">
    <location>
        <begin position="87"/>
        <end position="112"/>
    </location>
</feature>
<keyword evidence="5 6" id="KW-0472">Membrane</keyword>
<comment type="subcellular location">
    <subcellularLocation>
        <location evidence="1">Membrane</location>
        <topology evidence="1">Multi-pass membrane protein</topology>
    </subcellularLocation>
</comment>
<dbReference type="Proteomes" id="UP000053372">
    <property type="component" value="Unassembled WGS sequence"/>
</dbReference>
<dbReference type="Pfam" id="PF02683">
    <property type="entry name" value="DsbD_TM"/>
    <property type="match status" value="1"/>
</dbReference>
<keyword evidence="4 6" id="KW-1133">Transmembrane helix</keyword>
<protein>
    <recommendedName>
        <fullName evidence="7">Cytochrome C biogenesis protein transmembrane domain-containing protein</fullName>
    </recommendedName>
</protein>
<sequence>MIIILFGQQFQDLYFRLEDLVSQIQTPFSQWFEAQNTSSPFILLPLAFVGGLTASISPCILSLLPVNLSYIGTLKIDSRRDALIKAGLFVLGAITVFSLFGLFASFASAVMVEFRGHVNVVVGVVILLMGLSFAGLIRLPLPQKQIDIPVAGPYGAGLTFALVTSPCASPVLFAVLAAAATSGSQVISTVTMVFYAIGYTAVIFLASLFTGLVKQSRNLLSKSDWIIRLGSAALILTGGFYLVTGIQWFI</sequence>
<feature type="domain" description="Cytochrome C biogenesis protein transmembrane" evidence="7">
    <location>
        <begin position="44"/>
        <end position="210"/>
    </location>
</feature>
<dbReference type="AlphaFoldDB" id="A0A0V7ZMG5"/>
<feature type="transmembrane region" description="Helical" evidence="6">
    <location>
        <begin position="192"/>
        <end position="213"/>
    </location>
</feature>
<accession>A0A0V7ZMG5</accession>
<evidence type="ECO:0000256" key="3">
    <source>
        <dbReference type="ARBA" id="ARBA00022692"/>
    </source>
</evidence>
<dbReference type="GO" id="GO:0016020">
    <property type="term" value="C:membrane"/>
    <property type="evidence" value="ECO:0007669"/>
    <property type="project" value="UniProtKB-SubCell"/>
</dbReference>
<dbReference type="EMBL" id="LMTZ01000107">
    <property type="protein sequence ID" value="KST65586.1"/>
    <property type="molecule type" value="Genomic_DNA"/>
</dbReference>
<keyword evidence="9" id="KW-1185">Reference proteome</keyword>
<gene>
    <name evidence="8" type="ORF">BC008_41580</name>
</gene>
<feature type="transmembrane region" description="Helical" evidence="6">
    <location>
        <begin position="225"/>
        <end position="249"/>
    </location>
</feature>
<feature type="transmembrane region" description="Helical" evidence="6">
    <location>
        <begin position="158"/>
        <end position="180"/>
    </location>
</feature>
<evidence type="ECO:0000256" key="4">
    <source>
        <dbReference type="ARBA" id="ARBA00022989"/>
    </source>
</evidence>
<comment type="caution">
    <text evidence="8">The sequence shown here is derived from an EMBL/GenBank/DDBJ whole genome shotgun (WGS) entry which is preliminary data.</text>
</comment>
<organism evidence="8 9">
    <name type="scientific">Mastigocoleus testarum BC008</name>
    <dbReference type="NCBI Taxonomy" id="371196"/>
    <lineage>
        <taxon>Bacteria</taxon>
        <taxon>Bacillati</taxon>
        <taxon>Cyanobacteriota</taxon>
        <taxon>Cyanophyceae</taxon>
        <taxon>Nostocales</taxon>
        <taxon>Hapalosiphonaceae</taxon>
        <taxon>Mastigocoleus</taxon>
    </lineage>
</organism>
<keyword evidence="3 6" id="KW-0812">Transmembrane</keyword>
<evidence type="ECO:0000313" key="8">
    <source>
        <dbReference type="EMBL" id="KST65586.1"/>
    </source>
</evidence>
<feature type="transmembrane region" description="Helical" evidence="6">
    <location>
        <begin position="41"/>
        <end position="66"/>
    </location>
</feature>
<dbReference type="PANTHER" id="PTHR31272">
    <property type="entry name" value="CYTOCHROME C-TYPE BIOGENESIS PROTEIN HI_1454-RELATED"/>
    <property type="match status" value="1"/>
</dbReference>
<comment type="similarity">
    <text evidence="2">Belongs to the DsbD family.</text>
</comment>
<evidence type="ECO:0000256" key="5">
    <source>
        <dbReference type="ARBA" id="ARBA00023136"/>
    </source>
</evidence>
<evidence type="ECO:0000256" key="6">
    <source>
        <dbReference type="SAM" id="Phobius"/>
    </source>
</evidence>
<feature type="transmembrane region" description="Helical" evidence="6">
    <location>
        <begin position="118"/>
        <end position="137"/>
    </location>
</feature>
<evidence type="ECO:0000259" key="7">
    <source>
        <dbReference type="Pfam" id="PF02683"/>
    </source>
</evidence>
<reference evidence="8 9" key="1">
    <citation type="journal article" date="2015" name="Genome Announc.">
        <title>Draft Genome of the Euendolithic (true boring) Cyanobacterium Mastigocoleus testarum strain BC008.</title>
        <authorList>
            <person name="Guida B.S."/>
            <person name="Garcia-Pichel F."/>
        </authorList>
    </citation>
    <scope>NUCLEOTIDE SEQUENCE [LARGE SCALE GENOMIC DNA]</scope>
    <source>
        <strain evidence="8 9">BC008</strain>
    </source>
</reference>
<proteinExistence type="inferred from homology"/>